<keyword evidence="2" id="KW-0732">Signal</keyword>
<dbReference type="Proteomes" id="UP001054902">
    <property type="component" value="Unassembled WGS sequence"/>
</dbReference>
<evidence type="ECO:0000256" key="1">
    <source>
        <dbReference type="SAM" id="Phobius"/>
    </source>
</evidence>
<protein>
    <submittedName>
        <fullName evidence="3">Uncharacterized protein</fullName>
    </submittedName>
</protein>
<evidence type="ECO:0000313" key="4">
    <source>
        <dbReference type="Proteomes" id="UP001054902"/>
    </source>
</evidence>
<keyword evidence="4" id="KW-1185">Reference proteome</keyword>
<keyword evidence="1" id="KW-0812">Transmembrane</keyword>
<accession>A0AAD3HAD1</accession>
<dbReference type="AlphaFoldDB" id="A0AAD3HAD1"/>
<feature type="chain" id="PRO_5041962019" evidence="2">
    <location>
        <begin position="24"/>
        <end position="261"/>
    </location>
</feature>
<reference evidence="3 4" key="1">
    <citation type="journal article" date="2021" name="Sci. Rep.">
        <title>The genome of the diatom Chaetoceros tenuissimus carries an ancient integrated fragment of an extant virus.</title>
        <authorList>
            <person name="Hongo Y."/>
            <person name="Kimura K."/>
            <person name="Takaki Y."/>
            <person name="Yoshida Y."/>
            <person name="Baba S."/>
            <person name="Kobayashi G."/>
            <person name="Nagasaki K."/>
            <person name="Hano T."/>
            <person name="Tomaru Y."/>
        </authorList>
    </citation>
    <scope>NUCLEOTIDE SEQUENCE [LARGE SCALE GENOMIC DNA]</scope>
    <source>
        <strain evidence="3 4">NIES-3715</strain>
    </source>
</reference>
<keyword evidence="1" id="KW-1133">Transmembrane helix</keyword>
<feature type="transmembrane region" description="Helical" evidence="1">
    <location>
        <begin position="242"/>
        <end position="260"/>
    </location>
</feature>
<evidence type="ECO:0000313" key="3">
    <source>
        <dbReference type="EMBL" id="GFH55849.1"/>
    </source>
</evidence>
<comment type="caution">
    <text evidence="3">The sequence shown here is derived from an EMBL/GenBank/DDBJ whole genome shotgun (WGS) entry which is preliminary data.</text>
</comment>
<keyword evidence="1" id="KW-0472">Membrane</keyword>
<evidence type="ECO:0000256" key="2">
    <source>
        <dbReference type="SAM" id="SignalP"/>
    </source>
</evidence>
<feature type="signal peptide" evidence="2">
    <location>
        <begin position="1"/>
        <end position="23"/>
    </location>
</feature>
<proteinExistence type="predicted"/>
<dbReference type="EMBL" id="BLLK01000051">
    <property type="protein sequence ID" value="GFH55849.1"/>
    <property type="molecule type" value="Genomic_DNA"/>
</dbReference>
<organism evidence="3 4">
    <name type="scientific">Chaetoceros tenuissimus</name>
    <dbReference type="NCBI Taxonomy" id="426638"/>
    <lineage>
        <taxon>Eukaryota</taxon>
        <taxon>Sar</taxon>
        <taxon>Stramenopiles</taxon>
        <taxon>Ochrophyta</taxon>
        <taxon>Bacillariophyta</taxon>
        <taxon>Coscinodiscophyceae</taxon>
        <taxon>Chaetocerotophycidae</taxon>
        <taxon>Chaetocerotales</taxon>
        <taxon>Chaetocerotaceae</taxon>
        <taxon>Chaetoceros</taxon>
    </lineage>
</organism>
<gene>
    <name evidence="3" type="ORF">CTEN210_12325</name>
</gene>
<name>A0AAD3HAD1_9STRA</name>
<sequence>MVTNLFIAFLAAVLTTFASYVAAELNIEDALARASAVQEQLELRQDHHALRALKEECLASDFACLLASPEILVESLTPFFELLMSNTTNVEELEGICDDWTNCDFKGSIIETNMTAECYIKGGQNVTTDIRLCDRLKDDVINWMKESELVNGFVQSEDQLNELIDVVKSVNVTEVQWTNVPLCMHKSCKPDFGLDALGPCLQTLVDQLSQDEDTLGLPPSEFTFITDMVTSIFSKEECSSSSMMMTGVAGLITLGVAFLTF</sequence>